<accession>A0ABQ3GBG4</accession>
<evidence type="ECO:0000313" key="2">
    <source>
        <dbReference type="Proteomes" id="UP000626210"/>
    </source>
</evidence>
<evidence type="ECO:0000313" key="1">
    <source>
        <dbReference type="EMBL" id="GHC99423.1"/>
    </source>
</evidence>
<dbReference type="InterPro" id="IPR022037">
    <property type="entry name" value="DUF3606"/>
</dbReference>
<evidence type="ECO:0008006" key="3">
    <source>
        <dbReference type="Google" id="ProtNLM"/>
    </source>
</evidence>
<sequence length="80" mass="9020">MSYGAAAPCEHTMAYRNDKEASMADDKGQTAADRQRIAIDQAYERRDWARSLGTTEEKLREAVQAVGNSADKVREYLRSH</sequence>
<gene>
    <name evidence="1" type="ORF">GCM10007320_56020</name>
</gene>
<reference evidence="2" key="1">
    <citation type="journal article" date="2019" name="Int. J. Syst. Evol. Microbiol.">
        <title>The Global Catalogue of Microorganisms (GCM) 10K type strain sequencing project: providing services to taxonomists for standard genome sequencing and annotation.</title>
        <authorList>
            <consortium name="The Broad Institute Genomics Platform"/>
            <consortium name="The Broad Institute Genome Sequencing Center for Infectious Disease"/>
            <person name="Wu L."/>
            <person name="Ma J."/>
        </authorList>
    </citation>
    <scope>NUCLEOTIDE SEQUENCE [LARGE SCALE GENOMIC DNA]</scope>
    <source>
        <strain evidence="2">KCTC 23314</strain>
    </source>
</reference>
<comment type="caution">
    <text evidence="1">The sequence shown here is derived from an EMBL/GenBank/DDBJ whole genome shotgun (WGS) entry which is preliminary data.</text>
</comment>
<dbReference type="EMBL" id="BMYK01000028">
    <property type="protein sequence ID" value="GHC99423.1"/>
    <property type="molecule type" value="Genomic_DNA"/>
</dbReference>
<keyword evidence="2" id="KW-1185">Reference proteome</keyword>
<dbReference type="Proteomes" id="UP000626210">
    <property type="component" value="Unassembled WGS sequence"/>
</dbReference>
<name>A0ABQ3GBG4_9BURK</name>
<proteinExistence type="predicted"/>
<organism evidence="1 2">
    <name type="scientific">Pseudorhodoferax aquiterrae</name>
    <dbReference type="NCBI Taxonomy" id="747304"/>
    <lineage>
        <taxon>Bacteria</taxon>
        <taxon>Pseudomonadati</taxon>
        <taxon>Pseudomonadota</taxon>
        <taxon>Betaproteobacteria</taxon>
        <taxon>Burkholderiales</taxon>
        <taxon>Comamonadaceae</taxon>
    </lineage>
</organism>
<dbReference type="Pfam" id="PF12244">
    <property type="entry name" value="DUF3606"/>
    <property type="match status" value="1"/>
</dbReference>
<protein>
    <recommendedName>
        <fullName evidence="3">DUF3606 domain-containing protein</fullName>
    </recommendedName>
</protein>